<dbReference type="AlphaFoldDB" id="A0A4S8LYW8"/>
<feature type="chain" id="PRO_5020742664" description="Mid2 domain-containing protein" evidence="3">
    <location>
        <begin position="41"/>
        <end position="369"/>
    </location>
</feature>
<keyword evidence="2" id="KW-0812">Transmembrane</keyword>
<feature type="transmembrane region" description="Helical" evidence="2">
    <location>
        <begin position="301"/>
        <end position="323"/>
    </location>
</feature>
<feature type="region of interest" description="Disordered" evidence="1">
    <location>
        <begin position="333"/>
        <end position="369"/>
    </location>
</feature>
<evidence type="ECO:0008006" key="6">
    <source>
        <dbReference type="Google" id="ProtNLM"/>
    </source>
</evidence>
<reference evidence="4 5" key="1">
    <citation type="journal article" date="2019" name="Nat. Ecol. Evol.">
        <title>Megaphylogeny resolves global patterns of mushroom evolution.</title>
        <authorList>
            <person name="Varga T."/>
            <person name="Krizsan K."/>
            <person name="Foldi C."/>
            <person name="Dima B."/>
            <person name="Sanchez-Garcia M."/>
            <person name="Sanchez-Ramirez S."/>
            <person name="Szollosi G.J."/>
            <person name="Szarkandi J.G."/>
            <person name="Papp V."/>
            <person name="Albert L."/>
            <person name="Andreopoulos W."/>
            <person name="Angelini C."/>
            <person name="Antonin V."/>
            <person name="Barry K.W."/>
            <person name="Bougher N.L."/>
            <person name="Buchanan P."/>
            <person name="Buyck B."/>
            <person name="Bense V."/>
            <person name="Catcheside P."/>
            <person name="Chovatia M."/>
            <person name="Cooper J."/>
            <person name="Damon W."/>
            <person name="Desjardin D."/>
            <person name="Finy P."/>
            <person name="Geml J."/>
            <person name="Haridas S."/>
            <person name="Hughes K."/>
            <person name="Justo A."/>
            <person name="Karasinski D."/>
            <person name="Kautmanova I."/>
            <person name="Kiss B."/>
            <person name="Kocsube S."/>
            <person name="Kotiranta H."/>
            <person name="LaButti K.M."/>
            <person name="Lechner B.E."/>
            <person name="Liimatainen K."/>
            <person name="Lipzen A."/>
            <person name="Lukacs Z."/>
            <person name="Mihaltcheva S."/>
            <person name="Morgado L.N."/>
            <person name="Niskanen T."/>
            <person name="Noordeloos M.E."/>
            <person name="Ohm R.A."/>
            <person name="Ortiz-Santana B."/>
            <person name="Ovrebo C."/>
            <person name="Racz N."/>
            <person name="Riley R."/>
            <person name="Savchenko A."/>
            <person name="Shiryaev A."/>
            <person name="Soop K."/>
            <person name="Spirin V."/>
            <person name="Szebenyi C."/>
            <person name="Tomsovsky M."/>
            <person name="Tulloss R.E."/>
            <person name="Uehling J."/>
            <person name="Grigoriev I.V."/>
            <person name="Vagvolgyi C."/>
            <person name="Papp T."/>
            <person name="Martin F.M."/>
            <person name="Miettinen O."/>
            <person name="Hibbett D.S."/>
            <person name="Nagy L.G."/>
        </authorList>
    </citation>
    <scope>NUCLEOTIDE SEQUENCE [LARGE SCALE GENOMIC DNA]</scope>
    <source>
        <strain evidence="4 5">CBS 962.96</strain>
    </source>
</reference>
<dbReference type="OrthoDB" id="3267422at2759"/>
<feature type="compositionally biased region" description="Low complexity" evidence="1">
    <location>
        <begin position="273"/>
        <end position="291"/>
    </location>
</feature>
<keyword evidence="2" id="KW-0472">Membrane</keyword>
<feature type="compositionally biased region" description="Basic and acidic residues" evidence="1">
    <location>
        <begin position="360"/>
        <end position="369"/>
    </location>
</feature>
<keyword evidence="3" id="KW-0732">Signal</keyword>
<evidence type="ECO:0000313" key="5">
    <source>
        <dbReference type="Proteomes" id="UP000297245"/>
    </source>
</evidence>
<feature type="region of interest" description="Disordered" evidence="1">
    <location>
        <begin position="272"/>
        <end position="291"/>
    </location>
</feature>
<feature type="signal peptide" evidence="3">
    <location>
        <begin position="1"/>
        <end position="40"/>
    </location>
</feature>
<evidence type="ECO:0000313" key="4">
    <source>
        <dbReference type="EMBL" id="THU94897.1"/>
    </source>
</evidence>
<feature type="compositionally biased region" description="Low complexity" evidence="1">
    <location>
        <begin position="345"/>
        <end position="354"/>
    </location>
</feature>
<evidence type="ECO:0000256" key="3">
    <source>
        <dbReference type="SAM" id="SignalP"/>
    </source>
</evidence>
<protein>
    <recommendedName>
        <fullName evidence="6">Mid2 domain-containing protein</fullName>
    </recommendedName>
</protein>
<evidence type="ECO:0000256" key="1">
    <source>
        <dbReference type="SAM" id="MobiDB-lite"/>
    </source>
</evidence>
<dbReference type="Proteomes" id="UP000297245">
    <property type="component" value="Unassembled WGS sequence"/>
</dbReference>
<name>A0A4S8LYW8_DENBC</name>
<gene>
    <name evidence="4" type="ORF">K435DRAFT_860071</name>
</gene>
<organism evidence="4 5">
    <name type="scientific">Dendrothele bispora (strain CBS 962.96)</name>
    <dbReference type="NCBI Taxonomy" id="1314807"/>
    <lineage>
        <taxon>Eukaryota</taxon>
        <taxon>Fungi</taxon>
        <taxon>Dikarya</taxon>
        <taxon>Basidiomycota</taxon>
        <taxon>Agaricomycotina</taxon>
        <taxon>Agaricomycetes</taxon>
        <taxon>Agaricomycetidae</taxon>
        <taxon>Agaricales</taxon>
        <taxon>Agaricales incertae sedis</taxon>
        <taxon>Dendrothele</taxon>
    </lineage>
</organism>
<dbReference type="EMBL" id="ML179213">
    <property type="protein sequence ID" value="THU94897.1"/>
    <property type="molecule type" value="Genomic_DNA"/>
</dbReference>
<keyword evidence="5" id="KW-1185">Reference proteome</keyword>
<sequence>MLAQCIVACAAIPSSSSFFQVWSLKLVFLFLLFLSSTCLAQQGPGTLQNVTISNQDPQITYSPFLCNTTNNFSFDASCNGGWQILDVDGQSVVATQGPSPAVADIVPQMFLRVRGGFARPIFYLTRFMLSVRLLVRTRSRLTSSLFYNSLSNTIHLFKLTFDLRTLVYSLPAASAVIISLSPLSNATINVTVSAGSTSVTVAANSSLGVVGIFNMIEAETTTITITYIVDAGVDFALLDIGSITAQVTNGGSASSILPTMTLPPSVSIPTFVAPQTSSPSASPSSTAGTSSSSHKQLVADAVGLTVGLGLGLTAVCVLGYLLWIRRRRKRRRLPGDTERQEQQQSPTSSSVFSRFRTRRSKDNQDTRWF</sequence>
<keyword evidence="2" id="KW-1133">Transmembrane helix</keyword>
<accession>A0A4S8LYW8</accession>
<evidence type="ECO:0000256" key="2">
    <source>
        <dbReference type="SAM" id="Phobius"/>
    </source>
</evidence>
<proteinExistence type="predicted"/>